<dbReference type="Proteomes" id="UP000466396">
    <property type="component" value="Chromosome"/>
</dbReference>
<dbReference type="KEGG" id="mlj:MLAC_27900"/>
<keyword evidence="5" id="KW-1185">Reference proteome</keyword>
<comment type="similarity">
    <text evidence="1">Belongs to the mycobacterial PPE family.</text>
</comment>
<proteinExistence type="inferred from homology"/>
<evidence type="ECO:0000259" key="3">
    <source>
        <dbReference type="Pfam" id="PF12484"/>
    </source>
</evidence>
<accession>A0A1X1XMT4</accession>
<dbReference type="GO" id="GO:0052572">
    <property type="term" value="P:response to host immune response"/>
    <property type="evidence" value="ECO:0007669"/>
    <property type="project" value="TreeGrafter"/>
</dbReference>
<gene>
    <name evidence="4" type="primary">PPE31_6</name>
    <name evidence="4" type="ORF">MLAC_27900</name>
</gene>
<dbReference type="OrthoDB" id="4705985at2"/>
<reference evidence="4 5" key="1">
    <citation type="journal article" date="2019" name="Emerg. Microbes Infect.">
        <title>Comprehensive subspecies identification of 175 nontuberculous mycobacteria species based on 7547 genomic profiles.</title>
        <authorList>
            <person name="Matsumoto Y."/>
            <person name="Kinjo T."/>
            <person name="Motooka D."/>
            <person name="Nabeya D."/>
            <person name="Jung N."/>
            <person name="Uechi K."/>
            <person name="Horii T."/>
            <person name="Iida T."/>
            <person name="Fujita J."/>
            <person name="Nakamura S."/>
        </authorList>
    </citation>
    <scope>NUCLEOTIDE SEQUENCE [LARGE SCALE GENOMIC DNA]</scope>
    <source>
        <strain evidence="4 5">JCM 15657</strain>
    </source>
</reference>
<sequence>MDFAALPPEINSGRMYTGAGCGPMLAAATAWEGLAAELSTAAGNYASVVTDLAGGPWRGPASVAMAAAAAGYVQWVGSTAAQAARAAVQAKAAAGAYEAAFAMTVPPPAIAANRALLASLVATNLFGQNTPAIAATEAQYAEMWAQDAAAMYGYAGSSATASALTPFTDPPPTTSAQTAALTQTVATTGNAGTQATLARLMSAVPGALQGLAAPTSTVQLGDLKNWLGLGGIDLTTPTGLLAFLNGSDGSPVGTFLNAIEMNALSSGFYTPGNFFGTMCDFIGLSGAGAAAEAAEGAAEAAATGLGDAVPGMGGLGGAVSAGVGNAASIGPLSVPPSWTATTPLGAAGSALPNGAAGAPAVGGGPSSMLGGMPLTGSSGRGFAEAPRYGFRPTVVTHPPAAG</sequence>
<feature type="domain" description="PPE" evidence="2">
    <location>
        <begin position="2"/>
        <end position="165"/>
    </location>
</feature>
<name>A0A1X1XMT4_9MYCO</name>
<evidence type="ECO:0000313" key="5">
    <source>
        <dbReference type="Proteomes" id="UP000466396"/>
    </source>
</evidence>
<feature type="domain" description="PPE family C-terminal" evidence="3">
    <location>
        <begin position="320"/>
        <end position="398"/>
    </location>
</feature>
<dbReference type="InterPro" id="IPR000030">
    <property type="entry name" value="PPE_dom"/>
</dbReference>
<evidence type="ECO:0000259" key="2">
    <source>
        <dbReference type="Pfam" id="PF00823"/>
    </source>
</evidence>
<dbReference type="Pfam" id="PF12484">
    <property type="entry name" value="PPE-SVP"/>
    <property type="match status" value="1"/>
</dbReference>
<dbReference type="InterPro" id="IPR022171">
    <property type="entry name" value="PPE_C"/>
</dbReference>
<dbReference type="PANTHER" id="PTHR46766">
    <property type="entry name" value="GLUTAMINE-RICH PROTEIN 2"/>
    <property type="match status" value="1"/>
</dbReference>
<organism evidence="4 5">
    <name type="scientific">Mycobacterium lacus</name>
    <dbReference type="NCBI Taxonomy" id="169765"/>
    <lineage>
        <taxon>Bacteria</taxon>
        <taxon>Bacillati</taxon>
        <taxon>Actinomycetota</taxon>
        <taxon>Actinomycetes</taxon>
        <taxon>Mycobacteriales</taxon>
        <taxon>Mycobacteriaceae</taxon>
        <taxon>Mycobacterium</taxon>
    </lineage>
</organism>
<dbReference type="FunFam" id="1.20.1260.20:FF:000001">
    <property type="entry name" value="PPE family protein PPE41"/>
    <property type="match status" value="1"/>
</dbReference>
<dbReference type="PANTHER" id="PTHR46766:SF1">
    <property type="entry name" value="GLUTAMINE-RICH PROTEIN 2"/>
    <property type="match status" value="1"/>
</dbReference>
<dbReference type="AlphaFoldDB" id="A0A1X1XMT4"/>
<dbReference type="EMBL" id="AP022581">
    <property type="protein sequence ID" value="BBX97496.1"/>
    <property type="molecule type" value="Genomic_DNA"/>
</dbReference>
<dbReference type="RefSeq" id="WP_085162886.1">
    <property type="nucleotide sequence ID" value="NZ_AP022581.1"/>
</dbReference>
<evidence type="ECO:0000256" key="1">
    <source>
        <dbReference type="ARBA" id="ARBA00010652"/>
    </source>
</evidence>
<evidence type="ECO:0000313" key="4">
    <source>
        <dbReference type="EMBL" id="BBX97496.1"/>
    </source>
</evidence>
<dbReference type="Gene3D" id="1.20.1260.20">
    <property type="entry name" value="PPE superfamily"/>
    <property type="match status" value="1"/>
</dbReference>
<dbReference type="Pfam" id="PF00823">
    <property type="entry name" value="PPE"/>
    <property type="match status" value="1"/>
</dbReference>
<dbReference type="SUPFAM" id="SSF140459">
    <property type="entry name" value="PE/PPE dimer-like"/>
    <property type="match status" value="1"/>
</dbReference>
<dbReference type="InterPro" id="IPR038332">
    <property type="entry name" value="PPE_sf"/>
</dbReference>
<protein>
    <submittedName>
        <fullName evidence="4">PPE family protein</fullName>
    </submittedName>
</protein>